<proteinExistence type="predicted"/>
<organism evidence="1">
    <name type="scientific">bioreactor metagenome</name>
    <dbReference type="NCBI Taxonomy" id="1076179"/>
    <lineage>
        <taxon>unclassified sequences</taxon>
        <taxon>metagenomes</taxon>
        <taxon>ecological metagenomes</taxon>
    </lineage>
</organism>
<evidence type="ECO:0000313" key="1">
    <source>
        <dbReference type="EMBL" id="MPM19535.1"/>
    </source>
</evidence>
<evidence type="ECO:0008006" key="2">
    <source>
        <dbReference type="Google" id="ProtNLM"/>
    </source>
</evidence>
<dbReference type="InterPro" id="IPR007788">
    <property type="entry name" value="QCT"/>
</dbReference>
<dbReference type="SUPFAM" id="SSF50969">
    <property type="entry name" value="YVTN repeat-like/Quinoprotein amine dehydrogenase"/>
    <property type="match status" value="1"/>
</dbReference>
<accession>A0A644XTQ6</accession>
<dbReference type="GO" id="GO:0016603">
    <property type="term" value="F:glutaminyl-peptide cyclotransferase activity"/>
    <property type="evidence" value="ECO:0007669"/>
    <property type="project" value="InterPro"/>
</dbReference>
<dbReference type="Pfam" id="PF05096">
    <property type="entry name" value="Glu_cyclase_2"/>
    <property type="match status" value="1"/>
</dbReference>
<dbReference type="InterPro" id="IPR011044">
    <property type="entry name" value="Quino_amine_DH_bsu"/>
</dbReference>
<dbReference type="PANTHER" id="PTHR31270:SF1">
    <property type="entry name" value="GLUTAMINYL-PEPTIDE CYCLOTRANSFERASE"/>
    <property type="match status" value="1"/>
</dbReference>
<name>A0A644XTQ6_9ZZZZ</name>
<dbReference type="InterPro" id="IPR015943">
    <property type="entry name" value="WD40/YVTN_repeat-like_dom_sf"/>
</dbReference>
<sequence>MCRNLLILFLALLTVLSPMTASCQQTKSSSLKVKVLESIPHGTNIYTQGLFIDGDILYESSGQYGSSFFRSANLKTGQTIKTFALQSNYFAEGAVMLNNRIYLLTWMERVVFVIDKNTFKEIGKLNNPREGWGLTSDGTHLIMSDGTHNLYFNDPMNFMTKKILEVKLNGKPLKQLNELEWIEGEIWANVYMTDTIVIINPQTGNVRATINCSGLLPASLRSPRTDVLNGIAYDKTNKQVYLTGKYWPRMFRVSVQ</sequence>
<dbReference type="Gene3D" id="2.130.10.10">
    <property type="entry name" value="YVTN repeat-like/Quinoprotein amine dehydrogenase"/>
    <property type="match status" value="1"/>
</dbReference>
<gene>
    <name evidence="1" type="ORF">SDC9_65961</name>
</gene>
<dbReference type="PANTHER" id="PTHR31270">
    <property type="entry name" value="GLUTAMINYL-PEPTIDE CYCLOTRANSFERASE"/>
    <property type="match status" value="1"/>
</dbReference>
<dbReference type="PROSITE" id="PS51257">
    <property type="entry name" value="PROKAR_LIPOPROTEIN"/>
    <property type="match status" value="1"/>
</dbReference>
<reference evidence="1" key="1">
    <citation type="submission" date="2019-08" db="EMBL/GenBank/DDBJ databases">
        <authorList>
            <person name="Kucharzyk K."/>
            <person name="Murdoch R.W."/>
            <person name="Higgins S."/>
            <person name="Loffler F."/>
        </authorList>
    </citation>
    <scope>NUCLEOTIDE SEQUENCE</scope>
</reference>
<comment type="caution">
    <text evidence="1">The sequence shown here is derived from an EMBL/GenBank/DDBJ whole genome shotgun (WGS) entry which is preliminary data.</text>
</comment>
<protein>
    <recommendedName>
        <fullName evidence="2">Glutamine cyclotransferase</fullName>
    </recommendedName>
</protein>
<dbReference type="EMBL" id="VSSQ01003194">
    <property type="protein sequence ID" value="MPM19535.1"/>
    <property type="molecule type" value="Genomic_DNA"/>
</dbReference>
<dbReference type="AlphaFoldDB" id="A0A644XTQ6"/>